<dbReference type="InterPro" id="IPR010642">
    <property type="entry name" value="Invasion_prot_B"/>
</dbReference>
<feature type="chain" id="PRO_5022834622" evidence="1">
    <location>
        <begin position="23"/>
        <end position="164"/>
    </location>
</feature>
<dbReference type="InterPro" id="IPR038696">
    <property type="entry name" value="IalB_sf"/>
</dbReference>
<evidence type="ECO:0000313" key="3">
    <source>
        <dbReference type="Proteomes" id="UP000311605"/>
    </source>
</evidence>
<dbReference type="Pfam" id="PF06776">
    <property type="entry name" value="IalB"/>
    <property type="match status" value="1"/>
</dbReference>
<protein>
    <submittedName>
        <fullName evidence="2">Uncharacterized protein</fullName>
    </submittedName>
</protein>
<dbReference type="Proteomes" id="UP000311605">
    <property type="component" value="Unassembled WGS sequence"/>
</dbReference>
<reference evidence="2 3" key="1">
    <citation type="submission" date="2019-06" db="EMBL/GenBank/DDBJ databases">
        <title>The draft genome of Rhizobium smilacinae PTYR-5.</title>
        <authorList>
            <person name="Liu L."/>
            <person name="Li L."/>
            <person name="Zhang X."/>
        </authorList>
    </citation>
    <scope>NUCLEOTIDE SEQUENCE [LARGE SCALE GENOMIC DNA]</scope>
    <source>
        <strain evidence="2 3">PTYR-5</strain>
    </source>
</reference>
<name>A0A5C4XHN7_9HYPH</name>
<comment type="caution">
    <text evidence="2">The sequence shown here is derived from an EMBL/GenBank/DDBJ whole genome shotgun (WGS) entry which is preliminary data.</text>
</comment>
<dbReference type="EMBL" id="VDMN01000003">
    <property type="protein sequence ID" value="TNM62882.1"/>
    <property type="molecule type" value="Genomic_DNA"/>
</dbReference>
<dbReference type="Gene3D" id="2.60.40.1880">
    <property type="entry name" value="Invasion associated locus B (IalB) protein"/>
    <property type="match status" value="1"/>
</dbReference>
<dbReference type="OrthoDB" id="9806572at2"/>
<feature type="signal peptide" evidence="1">
    <location>
        <begin position="1"/>
        <end position="22"/>
    </location>
</feature>
<keyword evidence="1" id="KW-0732">Signal</keyword>
<evidence type="ECO:0000313" key="2">
    <source>
        <dbReference type="EMBL" id="TNM62882.1"/>
    </source>
</evidence>
<dbReference type="RefSeq" id="WP_139677375.1">
    <property type="nucleotide sequence ID" value="NZ_VDMN01000003.1"/>
</dbReference>
<dbReference type="AlphaFoldDB" id="A0A5C4XHN7"/>
<accession>A0A5C4XHN7</accession>
<proteinExistence type="predicted"/>
<sequence>MRTKSAALALALTLVSAAAATAAQPTRIKQFEAWGVYSYSNNGQTSCYALSVPTTSAPASVTHGDNFFLISPQGQSYMPQAIMGYALRQGSDVTVAVDNERFDLAPRENTAWVRDQSREPALVNAMRGGSRMTVQATSGRGTATSYSYSLSGVTAALQEVSKCR</sequence>
<keyword evidence="3" id="KW-1185">Reference proteome</keyword>
<organism evidence="2 3">
    <name type="scientific">Aliirhizobium smilacinae</name>
    <dbReference type="NCBI Taxonomy" id="1395944"/>
    <lineage>
        <taxon>Bacteria</taxon>
        <taxon>Pseudomonadati</taxon>
        <taxon>Pseudomonadota</taxon>
        <taxon>Alphaproteobacteria</taxon>
        <taxon>Hyphomicrobiales</taxon>
        <taxon>Rhizobiaceae</taxon>
        <taxon>Aliirhizobium</taxon>
    </lineage>
</organism>
<evidence type="ECO:0000256" key="1">
    <source>
        <dbReference type="SAM" id="SignalP"/>
    </source>
</evidence>
<gene>
    <name evidence="2" type="ORF">FHP24_16835</name>
</gene>